<keyword evidence="7" id="KW-0732">Signal</keyword>
<keyword evidence="8" id="KW-0625">Polysaccharide transport</keyword>
<evidence type="ECO:0000256" key="13">
    <source>
        <dbReference type="ARBA" id="ARBA00023237"/>
    </source>
</evidence>
<evidence type="ECO:0000256" key="14">
    <source>
        <dbReference type="ARBA" id="ARBA00023288"/>
    </source>
</evidence>
<evidence type="ECO:0000256" key="1">
    <source>
        <dbReference type="ARBA" id="ARBA00004571"/>
    </source>
</evidence>
<evidence type="ECO:0000313" key="17">
    <source>
        <dbReference type="EMBL" id="NYD92063.1"/>
    </source>
</evidence>
<reference evidence="17 18" key="2">
    <citation type="submission" date="2020-08" db="EMBL/GenBank/DDBJ databases">
        <title>The Agave Microbiome: Exploring the role of microbial communities in plant adaptations to desert environments.</title>
        <authorList>
            <person name="Partida-Martinez L.P."/>
        </authorList>
    </citation>
    <scope>NUCLEOTIDE SEQUENCE [LARGE SCALE GENOMIC DNA]</scope>
    <source>
        <strain evidence="17 18">AS2.3</strain>
    </source>
</reference>
<protein>
    <submittedName>
        <fullName evidence="17">Polysaccharide export outer membrane protein</fullName>
    </submittedName>
</protein>
<keyword evidence="11" id="KW-0472">Membrane</keyword>
<evidence type="ECO:0000259" key="15">
    <source>
        <dbReference type="Pfam" id="PF02563"/>
    </source>
</evidence>
<evidence type="ECO:0000256" key="3">
    <source>
        <dbReference type="ARBA" id="ARBA00022448"/>
    </source>
</evidence>
<dbReference type="EMBL" id="JACCBY010000008">
    <property type="protein sequence ID" value="NYD92063.1"/>
    <property type="molecule type" value="Genomic_DNA"/>
</dbReference>
<keyword evidence="5" id="KW-0762">Sugar transport</keyword>
<keyword evidence="18" id="KW-1185">Reference proteome</keyword>
<evidence type="ECO:0000256" key="11">
    <source>
        <dbReference type="ARBA" id="ARBA00023136"/>
    </source>
</evidence>
<evidence type="ECO:0000256" key="5">
    <source>
        <dbReference type="ARBA" id="ARBA00022597"/>
    </source>
</evidence>
<keyword evidence="14" id="KW-0449">Lipoprotein</keyword>
<dbReference type="Pfam" id="PF22461">
    <property type="entry name" value="SLBB_2"/>
    <property type="match status" value="1"/>
</dbReference>
<keyword evidence="4" id="KW-1134">Transmembrane beta strand</keyword>
<evidence type="ECO:0000256" key="6">
    <source>
        <dbReference type="ARBA" id="ARBA00022692"/>
    </source>
</evidence>
<keyword evidence="6" id="KW-0812">Transmembrane</keyword>
<dbReference type="AlphaFoldDB" id="A0A7Y9FRE1"/>
<dbReference type="InterPro" id="IPR003715">
    <property type="entry name" value="Poly_export_N"/>
</dbReference>
<evidence type="ECO:0000256" key="10">
    <source>
        <dbReference type="ARBA" id="ARBA00023114"/>
    </source>
</evidence>
<dbReference type="Proteomes" id="UP000517753">
    <property type="component" value="Unassembled WGS sequence"/>
</dbReference>
<dbReference type="InterPro" id="IPR054765">
    <property type="entry name" value="SLBB_dom"/>
</dbReference>
<dbReference type="GO" id="GO:0009279">
    <property type="term" value="C:cell outer membrane"/>
    <property type="evidence" value="ECO:0007669"/>
    <property type="project" value="UniProtKB-SubCell"/>
</dbReference>
<keyword evidence="13" id="KW-0998">Cell outer membrane</keyword>
<evidence type="ECO:0000256" key="4">
    <source>
        <dbReference type="ARBA" id="ARBA00022452"/>
    </source>
</evidence>
<evidence type="ECO:0000313" key="18">
    <source>
        <dbReference type="Proteomes" id="UP000517753"/>
    </source>
</evidence>
<dbReference type="RefSeq" id="WP_179510455.1">
    <property type="nucleotide sequence ID" value="NZ_JACCBY010000008.1"/>
</dbReference>
<name>A0A7Y9FRE1_9SPHN</name>
<feature type="domain" description="SLBB" evidence="16">
    <location>
        <begin position="127"/>
        <end position="185"/>
    </location>
</feature>
<comment type="similarity">
    <text evidence="2">Belongs to the BexD/CtrA/VexA family.</text>
</comment>
<keyword evidence="12" id="KW-0564">Palmitate</keyword>
<sequence>MKILLRFGPLMALALPGCASSDRLVGRPDLQVVPGTEFPAPTQSSANYGIRPYVIAPSDKISVVVFGASELSRTVVTDPNGQISLPLVGTIEAAGKTPAELSALVASRLRRYVRDPQVEVNPDTINQSVVVEGEVRLPGSFPVTTRMTLLGAVARAQGLTEAANTNYVVVFRRIGQQDMAALYDLRAIRQGIYPDPEIYANDTVSVGESRARRVFQLAFQTAALLTAPLVAVINR</sequence>
<dbReference type="Gene3D" id="3.30.1950.10">
    <property type="entry name" value="wza like domain"/>
    <property type="match status" value="1"/>
</dbReference>
<accession>A0A7Y9FRE1</accession>
<evidence type="ECO:0000256" key="8">
    <source>
        <dbReference type="ARBA" id="ARBA00023047"/>
    </source>
</evidence>
<evidence type="ECO:0000259" key="16">
    <source>
        <dbReference type="Pfam" id="PF22461"/>
    </source>
</evidence>
<keyword evidence="9" id="KW-0406">Ion transport</keyword>
<evidence type="ECO:0000256" key="9">
    <source>
        <dbReference type="ARBA" id="ARBA00023065"/>
    </source>
</evidence>
<comment type="subcellular location">
    <subcellularLocation>
        <location evidence="1">Cell outer membrane</location>
        <topology evidence="1">Multi-pass membrane protein</topology>
    </subcellularLocation>
</comment>
<organism evidence="17 18">
    <name type="scientific">Sphingomonas melonis</name>
    <dbReference type="NCBI Taxonomy" id="152682"/>
    <lineage>
        <taxon>Bacteria</taxon>
        <taxon>Pseudomonadati</taxon>
        <taxon>Pseudomonadota</taxon>
        <taxon>Alphaproteobacteria</taxon>
        <taxon>Sphingomonadales</taxon>
        <taxon>Sphingomonadaceae</taxon>
        <taxon>Sphingomonas</taxon>
    </lineage>
</organism>
<evidence type="ECO:0000256" key="7">
    <source>
        <dbReference type="ARBA" id="ARBA00022729"/>
    </source>
</evidence>
<reference evidence="17 18" key="1">
    <citation type="submission" date="2020-07" db="EMBL/GenBank/DDBJ databases">
        <authorList>
            <person name="Partida-Martinez L."/>
            <person name="Huntemann M."/>
            <person name="Clum A."/>
            <person name="Wang J."/>
            <person name="Palaniappan K."/>
            <person name="Ritter S."/>
            <person name="Chen I.-M."/>
            <person name="Stamatis D."/>
            <person name="Reddy T."/>
            <person name="O'Malley R."/>
            <person name="Daum C."/>
            <person name="Shapiro N."/>
            <person name="Ivanova N."/>
            <person name="Kyrpides N."/>
            <person name="Woyke T."/>
        </authorList>
    </citation>
    <scope>NUCLEOTIDE SEQUENCE [LARGE SCALE GENOMIC DNA]</scope>
    <source>
        <strain evidence="17 18">AS2.3</strain>
    </source>
</reference>
<keyword evidence="10" id="KW-0626">Porin</keyword>
<dbReference type="GO" id="GO:0015288">
    <property type="term" value="F:porin activity"/>
    <property type="evidence" value="ECO:0007669"/>
    <property type="project" value="UniProtKB-KW"/>
</dbReference>
<proteinExistence type="inferred from homology"/>
<dbReference type="Pfam" id="PF02563">
    <property type="entry name" value="Poly_export"/>
    <property type="match status" value="1"/>
</dbReference>
<feature type="domain" description="Polysaccharide export protein N-terminal" evidence="15">
    <location>
        <begin position="52"/>
        <end position="121"/>
    </location>
</feature>
<dbReference type="GO" id="GO:0015159">
    <property type="term" value="F:polysaccharide transmembrane transporter activity"/>
    <property type="evidence" value="ECO:0007669"/>
    <property type="project" value="InterPro"/>
</dbReference>
<evidence type="ECO:0000256" key="2">
    <source>
        <dbReference type="ARBA" id="ARBA00009450"/>
    </source>
</evidence>
<comment type="caution">
    <text evidence="17">The sequence shown here is derived from an EMBL/GenBank/DDBJ whole genome shotgun (WGS) entry which is preliminary data.</text>
</comment>
<dbReference type="GO" id="GO:0046930">
    <property type="term" value="C:pore complex"/>
    <property type="evidence" value="ECO:0007669"/>
    <property type="project" value="UniProtKB-KW"/>
</dbReference>
<dbReference type="InterPro" id="IPR049712">
    <property type="entry name" value="Poly_export"/>
</dbReference>
<keyword evidence="3" id="KW-0813">Transport</keyword>
<dbReference type="PANTHER" id="PTHR33619">
    <property type="entry name" value="POLYSACCHARIDE EXPORT PROTEIN GFCE-RELATED"/>
    <property type="match status" value="1"/>
</dbReference>
<evidence type="ECO:0000256" key="12">
    <source>
        <dbReference type="ARBA" id="ARBA00023139"/>
    </source>
</evidence>
<dbReference type="PANTHER" id="PTHR33619:SF3">
    <property type="entry name" value="POLYSACCHARIDE EXPORT PROTEIN GFCE-RELATED"/>
    <property type="match status" value="1"/>
</dbReference>
<gene>
    <name evidence="17" type="ORF">HD841_003883</name>
</gene>
<dbReference type="GO" id="GO:0006811">
    <property type="term" value="P:monoatomic ion transport"/>
    <property type="evidence" value="ECO:0007669"/>
    <property type="project" value="UniProtKB-KW"/>
</dbReference>